<protein>
    <submittedName>
        <fullName evidence="2">Uncharacterized protein</fullName>
    </submittedName>
</protein>
<evidence type="ECO:0000313" key="2">
    <source>
        <dbReference type="EMBL" id="KTR83584.1"/>
    </source>
</evidence>
<evidence type="ECO:0000313" key="3">
    <source>
        <dbReference type="Proteomes" id="UP000070810"/>
    </source>
</evidence>
<organism evidence="2 3">
    <name type="scientific">Leucobacter chromiiresistens</name>
    <dbReference type="NCBI Taxonomy" id="1079994"/>
    <lineage>
        <taxon>Bacteria</taxon>
        <taxon>Bacillati</taxon>
        <taxon>Actinomycetota</taxon>
        <taxon>Actinomycetes</taxon>
        <taxon>Micrococcales</taxon>
        <taxon>Microbacteriaceae</taxon>
        <taxon>Leucobacter</taxon>
    </lineage>
</organism>
<name>A0A147EH47_9MICO</name>
<dbReference type="EMBL" id="LDRK01000082">
    <property type="protein sequence ID" value="KTR83584.1"/>
    <property type="molecule type" value="Genomic_DNA"/>
</dbReference>
<dbReference type="Proteomes" id="UP000070810">
    <property type="component" value="Unassembled WGS sequence"/>
</dbReference>
<comment type="caution">
    <text evidence="2">The sequence shown here is derived from an EMBL/GenBank/DDBJ whole genome shotgun (WGS) entry which is preliminary data.</text>
</comment>
<evidence type="ECO:0000256" key="1">
    <source>
        <dbReference type="SAM" id="Phobius"/>
    </source>
</evidence>
<gene>
    <name evidence="2" type="ORF">NS354_10380</name>
</gene>
<feature type="transmembrane region" description="Helical" evidence="1">
    <location>
        <begin position="21"/>
        <end position="43"/>
    </location>
</feature>
<keyword evidence="1" id="KW-1133">Transmembrane helix</keyword>
<accession>A0A147EH47</accession>
<dbReference type="AlphaFoldDB" id="A0A147EH47"/>
<feature type="non-terminal residue" evidence="2">
    <location>
        <position position="86"/>
    </location>
</feature>
<keyword evidence="3" id="KW-1185">Reference proteome</keyword>
<sequence>MLTLICGAVLMFQSRQSARRASVLVLLAGGTAIPALPCVAAILSHREQAPILLAALLIATGLVSGLTLLSSRSRMRLTTLCDTIEV</sequence>
<keyword evidence="1" id="KW-0812">Transmembrane</keyword>
<reference evidence="2 3" key="1">
    <citation type="journal article" date="2016" name="Front. Microbiol.">
        <title>Genomic Resource of Rice Seed Associated Bacteria.</title>
        <authorList>
            <person name="Midha S."/>
            <person name="Bansal K."/>
            <person name="Sharma S."/>
            <person name="Kumar N."/>
            <person name="Patil P.P."/>
            <person name="Chaudhry V."/>
            <person name="Patil P.B."/>
        </authorList>
    </citation>
    <scope>NUCLEOTIDE SEQUENCE [LARGE SCALE GENOMIC DNA]</scope>
    <source>
        <strain evidence="2 3">NS354</strain>
    </source>
</reference>
<feature type="transmembrane region" description="Helical" evidence="1">
    <location>
        <begin position="49"/>
        <end position="69"/>
    </location>
</feature>
<proteinExistence type="predicted"/>
<keyword evidence="1" id="KW-0472">Membrane</keyword>